<dbReference type="PANTHER" id="PTHR37806">
    <property type="entry name" value="LMO0724 PROTEIN"/>
    <property type="match status" value="1"/>
</dbReference>
<evidence type="ECO:0000313" key="7">
    <source>
        <dbReference type="Proteomes" id="UP000242656"/>
    </source>
</evidence>
<dbReference type="PANTHER" id="PTHR37806:SF1">
    <property type="entry name" value="PEPTIDASE C39-LIKE DOMAIN-CONTAINING PROTEIN"/>
    <property type="match status" value="1"/>
</dbReference>
<feature type="repeat" description="Cell wall-binding" evidence="2">
    <location>
        <begin position="272"/>
        <end position="291"/>
    </location>
</feature>
<feature type="repeat" description="Cell wall-binding" evidence="2">
    <location>
        <begin position="292"/>
        <end position="311"/>
    </location>
</feature>
<feature type="repeat" description="Cell wall-binding" evidence="2">
    <location>
        <begin position="192"/>
        <end position="211"/>
    </location>
</feature>
<dbReference type="RefSeq" id="WP_098491732.1">
    <property type="nucleotide sequence ID" value="NZ_NUWN01000064.1"/>
</dbReference>
<keyword evidence="4" id="KW-0732">Signal</keyword>
<feature type="repeat" description="Cell wall-binding" evidence="2">
    <location>
        <begin position="312"/>
        <end position="331"/>
    </location>
</feature>
<sequence>MKKKLPVIILSSALLLSPIHSYANTEINKNSLHTGEQTNTVTTNESLNDTSQKNNLSTDKKEQIPEKNGTTDKKEQIQEKNGTTDKKEQVTEKNGTADKKEQVTEKNGTTDKKEQVTEKNGTTDKKEQTRENNVAPAIHAPAVNVKKEESTKKEGWIKENNTWYYYSNNTKVTGWKNDKGYWYYLHKNGDMATGWTKVNSKWYFLSQNGIMHTGWYSDGANWYYLHQDGSMATGWTKVNGKWYFLSQNGTMHTGWYSDGANWYYLHPGGSMATGWTKVEGKWYLLQSDGAMRTGWYFDGANWYYLHGSGHMATGWTKVEGKWYYLYEDGVMKKESVYLDAPMIFQLPELHNGCEVVSMTMMLKYHGHNVDKLTLAKQLPVDSTPMVKGAGSILIWGDPSVGFVGDVKGISPGYSIDPTPLKKVLDRYTSSGINLTGSDFSKVERLVAQGKPVVTWITASFSHPVAPKTWKTPSGKTIQADFDMHAVLVTGYDNDYVYINDPLRRGKGAKIPKQKFISSYNYMGKKALSML</sequence>
<feature type="chain" id="PRO_5012812231" description="Peptidase C39-like domain-containing protein" evidence="4">
    <location>
        <begin position="24"/>
        <end position="530"/>
    </location>
</feature>
<accession>A0A2B0LP79</accession>
<feature type="compositionally biased region" description="Basic and acidic residues" evidence="3">
    <location>
        <begin position="58"/>
        <end position="130"/>
    </location>
</feature>
<dbReference type="Pfam" id="PF19127">
    <property type="entry name" value="Choline_bind_3"/>
    <property type="match status" value="2"/>
</dbReference>
<keyword evidence="1" id="KW-0677">Repeat</keyword>
<feature type="repeat" description="Cell wall-binding" evidence="2">
    <location>
        <begin position="212"/>
        <end position="231"/>
    </location>
</feature>
<evidence type="ECO:0000256" key="4">
    <source>
        <dbReference type="SAM" id="SignalP"/>
    </source>
</evidence>
<dbReference type="InterPro" id="IPR039564">
    <property type="entry name" value="Peptidase_C39-like"/>
</dbReference>
<evidence type="ECO:0000259" key="5">
    <source>
        <dbReference type="Pfam" id="PF13529"/>
    </source>
</evidence>
<feature type="signal peptide" evidence="4">
    <location>
        <begin position="1"/>
        <end position="23"/>
    </location>
</feature>
<dbReference type="InterPro" id="IPR018337">
    <property type="entry name" value="Cell_wall/Cho-bd_repeat"/>
</dbReference>
<feature type="repeat" description="Cell wall-binding" evidence="2">
    <location>
        <begin position="172"/>
        <end position="191"/>
    </location>
</feature>
<feature type="compositionally biased region" description="Polar residues" evidence="3">
    <location>
        <begin position="41"/>
        <end position="57"/>
    </location>
</feature>
<reference evidence="6 7" key="1">
    <citation type="submission" date="2017-09" db="EMBL/GenBank/DDBJ databases">
        <title>Large-scale bioinformatics analysis of Bacillus genomes uncovers conserved roles of natural products in bacterial physiology.</title>
        <authorList>
            <consortium name="Agbiome Team Llc"/>
            <person name="Bleich R.M."/>
            <person name="Grubbs K.J."/>
            <person name="Santa Maria K.C."/>
            <person name="Allen S.E."/>
            <person name="Farag S."/>
            <person name="Shank E.A."/>
            <person name="Bowers A."/>
        </authorList>
    </citation>
    <scope>NUCLEOTIDE SEQUENCE [LARGE SCALE GENOMIC DNA]</scope>
    <source>
        <strain evidence="6 7">AFS083043</strain>
    </source>
</reference>
<comment type="caution">
    <text evidence="6">The sequence shown here is derived from an EMBL/GenBank/DDBJ whole genome shotgun (WGS) entry which is preliminary data.</text>
</comment>
<dbReference type="AlphaFoldDB" id="A0A2B0LP79"/>
<gene>
    <name evidence="6" type="ORF">COI93_16660</name>
</gene>
<dbReference type="Gene3D" id="3.90.70.10">
    <property type="entry name" value="Cysteine proteinases"/>
    <property type="match status" value="1"/>
</dbReference>
<dbReference type="EMBL" id="NUWN01000064">
    <property type="protein sequence ID" value="PFK35758.1"/>
    <property type="molecule type" value="Genomic_DNA"/>
</dbReference>
<dbReference type="SUPFAM" id="SSF69360">
    <property type="entry name" value="Cell wall binding repeat"/>
    <property type="match status" value="1"/>
</dbReference>
<evidence type="ECO:0000313" key="6">
    <source>
        <dbReference type="EMBL" id="PFK35758.1"/>
    </source>
</evidence>
<organism evidence="6 7">
    <name type="scientific">Bacillus cereus</name>
    <dbReference type="NCBI Taxonomy" id="1396"/>
    <lineage>
        <taxon>Bacteria</taxon>
        <taxon>Bacillati</taxon>
        <taxon>Bacillota</taxon>
        <taxon>Bacilli</taxon>
        <taxon>Bacillales</taxon>
        <taxon>Bacillaceae</taxon>
        <taxon>Bacillus</taxon>
        <taxon>Bacillus cereus group</taxon>
    </lineage>
</organism>
<evidence type="ECO:0000256" key="1">
    <source>
        <dbReference type="ARBA" id="ARBA00022737"/>
    </source>
</evidence>
<dbReference type="Pfam" id="PF13529">
    <property type="entry name" value="Peptidase_C39_2"/>
    <property type="match status" value="1"/>
</dbReference>
<feature type="region of interest" description="Disordered" evidence="3">
    <location>
        <begin position="41"/>
        <end position="136"/>
    </location>
</feature>
<dbReference type="Proteomes" id="UP000242656">
    <property type="component" value="Unassembled WGS sequence"/>
</dbReference>
<dbReference type="Pfam" id="PF01473">
    <property type="entry name" value="Choline_bind_1"/>
    <property type="match status" value="3"/>
</dbReference>
<evidence type="ECO:0000256" key="2">
    <source>
        <dbReference type="PROSITE-ProRule" id="PRU00591"/>
    </source>
</evidence>
<dbReference type="Gene3D" id="2.10.270.10">
    <property type="entry name" value="Cholin Binding"/>
    <property type="match status" value="2"/>
</dbReference>
<dbReference type="Gene3D" id="2.10.270.20">
    <property type="match status" value="1"/>
</dbReference>
<name>A0A2B0LP79_BACCE</name>
<feature type="domain" description="Peptidase C39-like" evidence="5">
    <location>
        <begin position="338"/>
        <end position="501"/>
    </location>
</feature>
<dbReference type="PROSITE" id="PS51170">
    <property type="entry name" value="CW"/>
    <property type="match status" value="7"/>
</dbReference>
<feature type="repeat" description="Cell wall-binding" evidence="2">
    <location>
        <begin position="232"/>
        <end position="251"/>
    </location>
</feature>
<evidence type="ECO:0000256" key="3">
    <source>
        <dbReference type="SAM" id="MobiDB-lite"/>
    </source>
</evidence>
<protein>
    <recommendedName>
        <fullName evidence="5">Peptidase C39-like domain-containing protein</fullName>
    </recommendedName>
</protein>
<proteinExistence type="predicted"/>